<accession>D7G6E8</accession>
<dbReference type="PROSITE" id="PS50222">
    <property type="entry name" value="EF_HAND_2"/>
    <property type="match status" value="2"/>
</dbReference>
<organism evidence="3 4">
    <name type="scientific">Ectocarpus siliculosus</name>
    <name type="common">Brown alga</name>
    <name type="synonym">Conferva siliculosa</name>
    <dbReference type="NCBI Taxonomy" id="2880"/>
    <lineage>
        <taxon>Eukaryota</taxon>
        <taxon>Sar</taxon>
        <taxon>Stramenopiles</taxon>
        <taxon>Ochrophyta</taxon>
        <taxon>PX clade</taxon>
        <taxon>Phaeophyceae</taxon>
        <taxon>Ectocarpales</taxon>
        <taxon>Ectocarpaceae</taxon>
        <taxon>Ectocarpus</taxon>
    </lineage>
</organism>
<evidence type="ECO:0000313" key="3">
    <source>
        <dbReference type="EMBL" id="CBJ27543.1"/>
    </source>
</evidence>
<reference evidence="3 4" key="1">
    <citation type="journal article" date="2010" name="Nature">
        <title>The Ectocarpus genome and the independent evolution of multicellularity in brown algae.</title>
        <authorList>
            <person name="Cock J.M."/>
            <person name="Sterck L."/>
            <person name="Rouze P."/>
            <person name="Scornet D."/>
            <person name="Allen A.E."/>
            <person name="Amoutzias G."/>
            <person name="Anthouard V."/>
            <person name="Artiguenave F."/>
            <person name="Aury J.M."/>
            <person name="Badger J.H."/>
            <person name="Beszteri B."/>
            <person name="Billiau K."/>
            <person name="Bonnet E."/>
            <person name="Bothwell J.H."/>
            <person name="Bowler C."/>
            <person name="Boyen C."/>
            <person name="Brownlee C."/>
            <person name="Carrano C.J."/>
            <person name="Charrier B."/>
            <person name="Cho G.Y."/>
            <person name="Coelho S.M."/>
            <person name="Collen J."/>
            <person name="Corre E."/>
            <person name="Da Silva C."/>
            <person name="Delage L."/>
            <person name="Delaroque N."/>
            <person name="Dittami S.M."/>
            <person name="Doulbeau S."/>
            <person name="Elias M."/>
            <person name="Farnham G."/>
            <person name="Gachon C.M."/>
            <person name="Gschloessl B."/>
            <person name="Heesch S."/>
            <person name="Jabbari K."/>
            <person name="Jubin C."/>
            <person name="Kawai H."/>
            <person name="Kimura K."/>
            <person name="Kloareg B."/>
            <person name="Kupper F.C."/>
            <person name="Lang D."/>
            <person name="Le Bail A."/>
            <person name="Leblanc C."/>
            <person name="Lerouge P."/>
            <person name="Lohr M."/>
            <person name="Lopez P.J."/>
            <person name="Martens C."/>
            <person name="Maumus F."/>
            <person name="Michel G."/>
            <person name="Miranda-Saavedra D."/>
            <person name="Morales J."/>
            <person name="Moreau H."/>
            <person name="Motomura T."/>
            <person name="Nagasato C."/>
            <person name="Napoli C.A."/>
            <person name="Nelson D.R."/>
            <person name="Nyvall-Collen P."/>
            <person name="Peters A.F."/>
            <person name="Pommier C."/>
            <person name="Potin P."/>
            <person name="Poulain J."/>
            <person name="Quesneville H."/>
            <person name="Read B."/>
            <person name="Rensing S.A."/>
            <person name="Ritter A."/>
            <person name="Rousvoal S."/>
            <person name="Samanta M."/>
            <person name="Samson G."/>
            <person name="Schroeder D.C."/>
            <person name="Segurens B."/>
            <person name="Strittmatter M."/>
            <person name="Tonon T."/>
            <person name="Tregear J.W."/>
            <person name="Valentin K."/>
            <person name="von Dassow P."/>
            <person name="Yamagishi T."/>
            <person name="Van de Peer Y."/>
            <person name="Wincker P."/>
        </authorList>
    </citation>
    <scope>NUCLEOTIDE SEQUENCE [LARGE SCALE GENOMIC DNA]</scope>
    <source>
        <strain evidence="4">Ec32 / CCAP1310/4</strain>
    </source>
</reference>
<keyword evidence="1" id="KW-0106">Calcium</keyword>
<evidence type="ECO:0000256" key="1">
    <source>
        <dbReference type="ARBA" id="ARBA00022837"/>
    </source>
</evidence>
<evidence type="ECO:0000313" key="4">
    <source>
        <dbReference type="Proteomes" id="UP000002630"/>
    </source>
</evidence>
<dbReference type="AlphaFoldDB" id="D7G6E8"/>
<dbReference type="Gene3D" id="1.10.238.10">
    <property type="entry name" value="EF-hand"/>
    <property type="match status" value="2"/>
</dbReference>
<evidence type="ECO:0000259" key="2">
    <source>
        <dbReference type="PROSITE" id="PS50222"/>
    </source>
</evidence>
<sequence length="315" mass="34802">MGNASSTEMIRRCVGLEIAPPVVKSLAGATQHVFEMLAVLTMYGKIPARLKVKNLFDLFDLDLDGKLNSSETIVMLRSLLHGIAKSTGGVLPNISDIQAIWQHIVRLGYTDEEGLLPFARWITFCSKTREVHALGKSLDFNKGVCRKSLTSGTRATLSAMVLGEDDAVMAAQRAALTKKPQERASVAVEKKRAAAAAREGRNRFARSSIMKIKEVFDSIDKDGSGYVDEEEWRRLTEDTPLAASDDTFLFIEREREGKISIVEVLCEVHPFAGDADLAKMLEWISEETIQQGAARIVNPELAVAERLEMAELFSM</sequence>
<dbReference type="InterPro" id="IPR002048">
    <property type="entry name" value="EF_hand_dom"/>
</dbReference>
<proteinExistence type="predicted"/>
<dbReference type="InParanoid" id="D7G6E8"/>
<dbReference type="SMART" id="SM00054">
    <property type="entry name" value="EFh"/>
    <property type="match status" value="2"/>
</dbReference>
<dbReference type="GO" id="GO:0005509">
    <property type="term" value="F:calcium ion binding"/>
    <property type="evidence" value="ECO:0007669"/>
    <property type="project" value="InterPro"/>
</dbReference>
<feature type="domain" description="EF-hand" evidence="2">
    <location>
        <begin position="47"/>
        <end position="82"/>
    </location>
</feature>
<dbReference type="InterPro" id="IPR018247">
    <property type="entry name" value="EF_Hand_1_Ca_BS"/>
</dbReference>
<protein>
    <recommendedName>
        <fullName evidence="2">EF-hand domain-containing protein</fullName>
    </recommendedName>
</protein>
<dbReference type="CDD" id="cd00051">
    <property type="entry name" value="EFh"/>
    <property type="match status" value="1"/>
</dbReference>
<name>D7G6E8_ECTSI</name>
<feature type="domain" description="EF-hand" evidence="2">
    <location>
        <begin position="207"/>
        <end position="242"/>
    </location>
</feature>
<dbReference type="InterPro" id="IPR011992">
    <property type="entry name" value="EF-hand-dom_pair"/>
</dbReference>
<dbReference type="Pfam" id="PF00036">
    <property type="entry name" value="EF-hand_1"/>
    <property type="match status" value="1"/>
</dbReference>
<dbReference type="Proteomes" id="UP000002630">
    <property type="component" value="Linkage Group LG04"/>
</dbReference>
<keyword evidence="4" id="KW-1185">Reference proteome</keyword>
<dbReference type="SUPFAM" id="SSF47473">
    <property type="entry name" value="EF-hand"/>
    <property type="match status" value="1"/>
</dbReference>
<dbReference type="OrthoDB" id="198766at2759"/>
<dbReference type="PROSITE" id="PS00018">
    <property type="entry name" value="EF_HAND_1"/>
    <property type="match status" value="1"/>
</dbReference>
<dbReference type="EMBL" id="FN648960">
    <property type="protein sequence ID" value="CBJ27543.1"/>
    <property type="molecule type" value="Genomic_DNA"/>
</dbReference>
<dbReference type="EMBL" id="FN649729">
    <property type="protein sequence ID" value="CBJ27543.1"/>
    <property type="molecule type" value="Genomic_DNA"/>
</dbReference>
<dbReference type="Pfam" id="PF13833">
    <property type="entry name" value="EF-hand_8"/>
    <property type="match status" value="1"/>
</dbReference>
<gene>
    <name evidence="3" type="ORF">Esi_0073_0142</name>
</gene>